<feature type="transmembrane region" description="Helical" evidence="1">
    <location>
        <begin position="15"/>
        <end position="42"/>
    </location>
</feature>
<gene>
    <name evidence="2" type="primary">Dgri\GH21840</name>
    <name evidence="2" type="ORF">Dgri_GH21840</name>
</gene>
<keyword evidence="1" id="KW-0472">Membrane</keyword>
<dbReference type="HOGENOM" id="CLU_2592273_0_0_1"/>
<evidence type="ECO:0000256" key="1">
    <source>
        <dbReference type="SAM" id="Phobius"/>
    </source>
</evidence>
<dbReference type="eggNOG" id="ENOG502TM0T">
    <property type="taxonomic scope" value="Eukaryota"/>
</dbReference>
<accession>B4J7L1</accession>
<evidence type="ECO:0000313" key="3">
    <source>
        <dbReference type="Proteomes" id="UP000001070"/>
    </source>
</evidence>
<evidence type="ECO:0000313" key="2">
    <source>
        <dbReference type="EMBL" id="EDW02159.1"/>
    </source>
</evidence>
<protein>
    <submittedName>
        <fullName evidence="2">GH21840</fullName>
    </submittedName>
</protein>
<sequence length="80" mass="9433">MAQKVMRFGKSHVSYLSLAVLLGYHLVFCLCTFAFLSYLLCYDVIEYVNEERRYLVKMKSAGVLAKCFYYIMRLLKLPIF</sequence>
<dbReference type="EMBL" id="CH916367">
    <property type="protein sequence ID" value="EDW02159.1"/>
    <property type="molecule type" value="Genomic_DNA"/>
</dbReference>
<organism evidence="3">
    <name type="scientific">Drosophila grimshawi</name>
    <name type="common">Hawaiian fruit fly</name>
    <name type="synonym">Idiomyia grimshawi</name>
    <dbReference type="NCBI Taxonomy" id="7222"/>
    <lineage>
        <taxon>Eukaryota</taxon>
        <taxon>Metazoa</taxon>
        <taxon>Ecdysozoa</taxon>
        <taxon>Arthropoda</taxon>
        <taxon>Hexapoda</taxon>
        <taxon>Insecta</taxon>
        <taxon>Pterygota</taxon>
        <taxon>Neoptera</taxon>
        <taxon>Endopterygota</taxon>
        <taxon>Diptera</taxon>
        <taxon>Brachycera</taxon>
        <taxon>Muscomorpha</taxon>
        <taxon>Ephydroidea</taxon>
        <taxon>Drosophilidae</taxon>
        <taxon>Drosophila</taxon>
        <taxon>Hawaiian Drosophila</taxon>
    </lineage>
</organism>
<keyword evidence="1" id="KW-1133">Transmembrane helix</keyword>
<dbReference type="OrthoDB" id="7860854at2759"/>
<keyword evidence="3" id="KW-1185">Reference proteome</keyword>
<name>B4J7L1_DROGR</name>
<keyword evidence="1" id="KW-0812">Transmembrane</keyword>
<dbReference type="Proteomes" id="UP000001070">
    <property type="component" value="Unassembled WGS sequence"/>
</dbReference>
<proteinExistence type="predicted"/>
<reference evidence="2 3" key="1">
    <citation type="journal article" date="2007" name="Nature">
        <title>Evolution of genes and genomes on the Drosophila phylogeny.</title>
        <authorList>
            <consortium name="Drosophila 12 Genomes Consortium"/>
            <person name="Clark A.G."/>
            <person name="Eisen M.B."/>
            <person name="Smith D.R."/>
            <person name="Bergman C.M."/>
            <person name="Oliver B."/>
            <person name="Markow T.A."/>
            <person name="Kaufman T.C."/>
            <person name="Kellis M."/>
            <person name="Gelbart W."/>
            <person name="Iyer V.N."/>
            <person name="Pollard D.A."/>
            <person name="Sackton T.B."/>
            <person name="Larracuente A.M."/>
            <person name="Singh N.D."/>
            <person name="Abad J.P."/>
            <person name="Abt D.N."/>
            <person name="Adryan B."/>
            <person name="Aguade M."/>
            <person name="Akashi H."/>
            <person name="Anderson W.W."/>
            <person name="Aquadro C.F."/>
            <person name="Ardell D.H."/>
            <person name="Arguello R."/>
            <person name="Artieri C.G."/>
            <person name="Barbash D.A."/>
            <person name="Barker D."/>
            <person name="Barsanti P."/>
            <person name="Batterham P."/>
            <person name="Batzoglou S."/>
            <person name="Begun D."/>
            <person name="Bhutkar A."/>
            <person name="Blanco E."/>
            <person name="Bosak S.A."/>
            <person name="Bradley R.K."/>
            <person name="Brand A.D."/>
            <person name="Brent M.R."/>
            <person name="Brooks A.N."/>
            <person name="Brown R.H."/>
            <person name="Butlin R.K."/>
            <person name="Caggese C."/>
            <person name="Calvi B.R."/>
            <person name="Bernardo de Carvalho A."/>
            <person name="Caspi A."/>
            <person name="Castrezana S."/>
            <person name="Celniker S.E."/>
            <person name="Chang J.L."/>
            <person name="Chapple C."/>
            <person name="Chatterji S."/>
            <person name="Chinwalla A."/>
            <person name="Civetta A."/>
            <person name="Clifton S.W."/>
            <person name="Comeron J.M."/>
            <person name="Costello J.C."/>
            <person name="Coyne J.A."/>
            <person name="Daub J."/>
            <person name="David R.G."/>
            <person name="Delcher A.L."/>
            <person name="Delehaunty K."/>
            <person name="Do C.B."/>
            <person name="Ebling H."/>
            <person name="Edwards K."/>
            <person name="Eickbush T."/>
            <person name="Evans J.D."/>
            <person name="Filipski A."/>
            <person name="Findeiss S."/>
            <person name="Freyhult E."/>
            <person name="Fulton L."/>
            <person name="Fulton R."/>
            <person name="Garcia A.C."/>
            <person name="Gardiner A."/>
            <person name="Garfield D.A."/>
            <person name="Garvin B.E."/>
            <person name="Gibson G."/>
            <person name="Gilbert D."/>
            <person name="Gnerre S."/>
            <person name="Godfrey J."/>
            <person name="Good R."/>
            <person name="Gotea V."/>
            <person name="Gravely B."/>
            <person name="Greenberg A.J."/>
            <person name="Griffiths-Jones S."/>
            <person name="Gross S."/>
            <person name="Guigo R."/>
            <person name="Gustafson E.A."/>
            <person name="Haerty W."/>
            <person name="Hahn M.W."/>
            <person name="Halligan D.L."/>
            <person name="Halpern A.L."/>
            <person name="Halter G.M."/>
            <person name="Han M.V."/>
            <person name="Heger A."/>
            <person name="Hillier L."/>
            <person name="Hinrichs A.S."/>
            <person name="Holmes I."/>
            <person name="Hoskins R.A."/>
            <person name="Hubisz M.J."/>
            <person name="Hultmark D."/>
            <person name="Huntley M.A."/>
            <person name="Jaffe D.B."/>
            <person name="Jagadeeshan S."/>
            <person name="Jeck W.R."/>
            <person name="Johnson J."/>
            <person name="Jones C.D."/>
            <person name="Jordan W.C."/>
            <person name="Karpen G.H."/>
            <person name="Kataoka E."/>
            <person name="Keightley P.D."/>
            <person name="Kheradpour P."/>
            <person name="Kirkness E.F."/>
            <person name="Koerich L.B."/>
            <person name="Kristiansen K."/>
            <person name="Kudrna D."/>
            <person name="Kulathinal R.J."/>
            <person name="Kumar S."/>
            <person name="Kwok R."/>
            <person name="Lander E."/>
            <person name="Langley C.H."/>
            <person name="Lapoint R."/>
            <person name="Lazzaro B.P."/>
            <person name="Lee S.J."/>
            <person name="Levesque L."/>
            <person name="Li R."/>
            <person name="Lin C.F."/>
            <person name="Lin M.F."/>
            <person name="Lindblad-Toh K."/>
            <person name="Llopart A."/>
            <person name="Long M."/>
            <person name="Low L."/>
            <person name="Lozovsky E."/>
            <person name="Lu J."/>
            <person name="Luo M."/>
            <person name="Machado C.A."/>
            <person name="Makalowski W."/>
            <person name="Marzo M."/>
            <person name="Matsuda M."/>
            <person name="Matzkin L."/>
            <person name="McAllister B."/>
            <person name="McBride C.S."/>
            <person name="McKernan B."/>
            <person name="McKernan K."/>
            <person name="Mendez-Lago M."/>
            <person name="Minx P."/>
            <person name="Mollenhauer M.U."/>
            <person name="Montooth K."/>
            <person name="Mount S.M."/>
            <person name="Mu X."/>
            <person name="Myers E."/>
            <person name="Negre B."/>
            <person name="Newfeld S."/>
            <person name="Nielsen R."/>
            <person name="Noor M.A."/>
            <person name="O'Grady P."/>
            <person name="Pachter L."/>
            <person name="Papaceit M."/>
            <person name="Parisi M.J."/>
            <person name="Parisi M."/>
            <person name="Parts L."/>
            <person name="Pedersen J.S."/>
            <person name="Pesole G."/>
            <person name="Phillippy A.M."/>
            <person name="Ponting C.P."/>
            <person name="Pop M."/>
            <person name="Porcelli D."/>
            <person name="Powell J.R."/>
            <person name="Prohaska S."/>
            <person name="Pruitt K."/>
            <person name="Puig M."/>
            <person name="Quesneville H."/>
            <person name="Ram K.R."/>
            <person name="Rand D."/>
            <person name="Rasmussen M.D."/>
            <person name="Reed L.K."/>
            <person name="Reenan R."/>
            <person name="Reily A."/>
            <person name="Remington K.A."/>
            <person name="Rieger T.T."/>
            <person name="Ritchie M.G."/>
            <person name="Robin C."/>
            <person name="Rogers Y.H."/>
            <person name="Rohde C."/>
            <person name="Rozas J."/>
            <person name="Rubenfield M.J."/>
            <person name="Ruiz A."/>
            <person name="Russo S."/>
            <person name="Salzberg S.L."/>
            <person name="Sanchez-Gracia A."/>
            <person name="Saranga D.J."/>
            <person name="Sato H."/>
            <person name="Schaeffer S.W."/>
            <person name="Schatz M.C."/>
            <person name="Schlenke T."/>
            <person name="Schwartz R."/>
            <person name="Segarra C."/>
            <person name="Singh R.S."/>
            <person name="Sirot L."/>
            <person name="Sirota M."/>
            <person name="Sisneros N.B."/>
            <person name="Smith C.D."/>
            <person name="Smith T.F."/>
            <person name="Spieth J."/>
            <person name="Stage D.E."/>
            <person name="Stark A."/>
            <person name="Stephan W."/>
            <person name="Strausberg R.L."/>
            <person name="Strempel S."/>
            <person name="Sturgill D."/>
            <person name="Sutton G."/>
            <person name="Sutton G.G."/>
            <person name="Tao W."/>
            <person name="Teichmann S."/>
            <person name="Tobari Y.N."/>
            <person name="Tomimura Y."/>
            <person name="Tsolas J.M."/>
            <person name="Valente V.L."/>
            <person name="Venter E."/>
            <person name="Venter J.C."/>
            <person name="Vicario S."/>
            <person name="Vieira F.G."/>
            <person name="Vilella A.J."/>
            <person name="Villasante A."/>
            <person name="Walenz B."/>
            <person name="Wang J."/>
            <person name="Wasserman M."/>
            <person name="Watts T."/>
            <person name="Wilson D."/>
            <person name="Wilson R.K."/>
            <person name="Wing R.A."/>
            <person name="Wolfner M.F."/>
            <person name="Wong A."/>
            <person name="Wong G.K."/>
            <person name="Wu C.I."/>
            <person name="Wu G."/>
            <person name="Yamamoto D."/>
            <person name="Yang H.P."/>
            <person name="Yang S.P."/>
            <person name="Yorke J.A."/>
            <person name="Yoshida K."/>
            <person name="Zdobnov E."/>
            <person name="Zhang P."/>
            <person name="Zhang Y."/>
            <person name="Zimin A.V."/>
            <person name="Baldwin J."/>
            <person name="Abdouelleil A."/>
            <person name="Abdulkadir J."/>
            <person name="Abebe A."/>
            <person name="Abera B."/>
            <person name="Abreu J."/>
            <person name="Acer S.C."/>
            <person name="Aftuck L."/>
            <person name="Alexander A."/>
            <person name="An P."/>
            <person name="Anderson E."/>
            <person name="Anderson S."/>
            <person name="Arachi H."/>
            <person name="Azer M."/>
            <person name="Bachantsang P."/>
            <person name="Barry A."/>
            <person name="Bayul T."/>
            <person name="Berlin A."/>
            <person name="Bessette D."/>
            <person name="Bloom T."/>
            <person name="Blye J."/>
            <person name="Boguslavskiy L."/>
            <person name="Bonnet C."/>
            <person name="Boukhgalter B."/>
            <person name="Bourzgui I."/>
            <person name="Brown A."/>
            <person name="Cahill P."/>
            <person name="Channer S."/>
            <person name="Cheshatsang Y."/>
            <person name="Chuda L."/>
            <person name="Citroen M."/>
            <person name="Collymore A."/>
            <person name="Cooke P."/>
            <person name="Costello M."/>
            <person name="D'Aco K."/>
            <person name="Daza R."/>
            <person name="De Haan G."/>
            <person name="DeGray S."/>
            <person name="DeMaso C."/>
            <person name="Dhargay N."/>
            <person name="Dooley K."/>
            <person name="Dooley E."/>
            <person name="Doricent M."/>
            <person name="Dorje P."/>
            <person name="Dorjee K."/>
            <person name="Dupes A."/>
            <person name="Elong R."/>
            <person name="Falk J."/>
            <person name="Farina A."/>
            <person name="Faro S."/>
            <person name="Ferguson D."/>
            <person name="Fisher S."/>
            <person name="Foley C.D."/>
            <person name="Franke A."/>
            <person name="Friedrich D."/>
            <person name="Gadbois L."/>
            <person name="Gearin G."/>
            <person name="Gearin C.R."/>
            <person name="Giannoukos G."/>
            <person name="Goode T."/>
            <person name="Graham J."/>
            <person name="Grandbois E."/>
            <person name="Grewal S."/>
            <person name="Gyaltsen K."/>
            <person name="Hafez N."/>
            <person name="Hagos B."/>
            <person name="Hall J."/>
            <person name="Henson C."/>
            <person name="Hollinger A."/>
            <person name="Honan T."/>
            <person name="Huard M.D."/>
            <person name="Hughes L."/>
            <person name="Hurhula B."/>
            <person name="Husby M.E."/>
            <person name="Kamat A."/>
            <person name="Kanga B."/>
            <person name="Kashin S."/>
            <person name="Khazanovich D."/>
            <person name="Kisner P."/>
            <person name="Lance K."/>
            <person name="Lara M."/>
            <person name="Lee W."/>
            <person name="Lennon N."/>
            <person name="Letendre F."/>
            <person name="LeVine R."/>
            <person name="Lipovsky A."/>
            <person name="Liu X."/>
            <person name="Liu J."/>
            <person name="Liu S."/>
            <person name="Lokyitsang T."/>
            <person name="Lokyitsang Y."/>
            <person name="Lubonja R."/>
            <person name="Lui A."/>
            <person name="MacDonald P."/>
            <person name="Magnisalis V."/>
            <person name="Maru K."/>
            <person name="Matthews C."/>
            <person name="McCusker W."/>
            <person name="McDonough S."/>
            <person name="Mehta T."/>
            <person name="Meldrim J."/>
            <person name="Meneus L."/>
            <person name="Mihai O."/>
            <person name="Mihalev A."/>
            <person name="Mihova T."/>
            <person name="Mittelman R."/>
            <person name="Mlenga V."/>
            <person name="Montmayeur A."/>
            <person name="Mulrain L."/>
            <person name="Navidi A."/>
            <person name="Naylor J."/>
            <person name="Negash T."/>
            <person name="Nguyen T."/>
            <person name="Nguyen N."/>
            <person name="Nicol R."/>
            <person name="Norbu C."/>
            <person name="Norbu N."/>
            <person name="Novod N."/>
            <person name="O'Neill B."/>
            <person name="Osman S."/>
            <person name="Markiewicz E."/>
            <person name="Oyono O.L."/>
            <person name="Patti C."/>
            <person name="Phunkhang P."/>
            <person name="Pierre F."/>
            <person name="Priest M."/>
            <person name="Raghuraman S."/>
            <person name="Rege F."/>
            <person name="Reyes R."/>
            <person name="Rise C."/>
            <person name="Rogov P."/>
            <person name="Ross K."/>
            <person name="Ryan E."/>
            <person name="Settipalli S."/>
            <person name="Shea T."/>
            <person name="Sherpa N."/>
            <person name="Shi L."/>
            <person name="Shih D."/>
            <person name="Sparrow T."/>
            <person name="Spaulding J."/>
            <person name="Stalker J."/>
            <person name="Stange-Thomann N."/>
            <person name="Stavropoulos S."/>
            <person name="Stone C."/>
            <person name="Strader C."/>
            <person name="Tesfaye S."/>
            <person name="Thomson T."/>
            <person name="Thoulutsang Y."/>
            <person name="Thoulutsang D."/>
            <person name="Topham K."/>
            <person name="Topping I."/>
            <person name="Tsamla T."/>
            <person name="Vassiliev H."/>
            <person name="Vo A."/>
            <person name="Wangchuk T."/>
            <person name="Wangdi T."/>
            <person name="Weiand M."/>
            <person name="Wilkinson J."/>
            <person name="Wilson A."/>
            <person name="Yadav S."/>
            <person name="Young G."/>
            <person name="Yu Q."/>
            <person name="Zembek L."/>
            <person name="Zhong D."/>
            <person name="Zimmer A."/>
            <person name="Zwirko Z."/>
            <person name="Jaffe D.B."/>
            <person name="Alvarez P."/>
            <person name="Brockman W."/>
            <person name="Butler J."/>
            <person name="Chin C."/>
            <person name="Gnerre S."/>
            <person name="Grabherr M."/>
            <person name="Kleber M."/>
            <person name="Mauceli E."/>
            <person name="MacCallum I."/>
        </authorList>
    </citation>
    <scope>NUCLEOTIDE SEQUENCE [LARGE SCALE GENOMIC DNA]</scope>
    <source>
        <strain evidence="3">Tucson 15287-2541.00</strain>
    </source>
</reference>
<dbReference type="AlphaFoldDB" id="B4J7L1"/>
<dbReference type="InParanoid" id="B4J7L1"/>